<evidence type="ECO:0000313" key="2">
    <source>
        <dbReference type="Proteomes" id="UP000251314"/>
    </source>
</evidence>
<keyword evidence="2" id="KW-1185">Reference proteome</keyword>
<comment type="caution">
    <text evidence="1">The sequence shown here is derived from an EMBL/GenBank/DDBJ whole genome shotgun (WGS) entry which is preliminary data.</text>
</comment>
<accession>A0A329RXG8</accession>
<reference evidence="1 2" key="1">
    <citation type="submission" date="2018-01" db="EMBL/GenBank/DDBJ databases">
        <title>Draft genome of the strawberry crown rot pathogen Phytophthora cactorum.</title>
        <authorList>
            <person name="Armitage A.D."/>
            <person name="Lysoe E."/>
            <person name="Nellist C.F."/>
            <person name="Harrison R.J."/>
            <person name="Brurberg M.B."/>
        </authorList>
    </citation>
    <scope>NUCLEOTIDE SEQUENCE [LARGE SCALE GENOMIC DNA]</scope>
    <source>
        <strain evidence="1 2">10300</strain>
    </source>
</reference>
<dbReference type="EMBL" id="MJFZ01000431">
    <property type="protein sequence ID" value="RAW29377.1"/>
    <property type="molecule type" value="Genomic_DNA"/>
</dbReference>
<dbReference type="OrthoDB" id="98645at2759"/>
<name>A0A329RXG8_9STRA</name>
<evidence type="ECO:0000313" key="1">
    <source>
        <dbReference type="EMBL" id="RAW29377.1"/>
    </source>
</evidence>
<organism evidence="1 2">
    <name type="scientific">Phytophthora cactorum</name>
    <dbReference type="NCBI Taxonomy" id="29920"/>
    <lineage>
        <taxon>Eukaryota</taxon>
        <taxon>Sar</taxon>
        <taxon>Stramenopiles</taxon>
        <taxon>Oomycota</taxon>
        <taxon>Peronosporomycetes</taxon>
        <taxon>Peronosporales</taxon>
        <taxon>Peronosporaceae</taxon>
        <taxon>Phytophthora</taxon>
    </lineage>
</organism>
<dbReference type="AlphaFoldDB" id="A0A329RXG8"/>
<dbReference type="VEuPathDB" id="FungiDB:PC110_g14256"/>
<gene>
    <name evidence="1" type="ORF">PC110_g14256</name>
</gene>
<protein>
    <submittedName>
        <fullName evidence="1">Uncharacterized protein</fullName>
    </submittedName>
</protein>
<proteinExistence type="predicted"/>
<dbReference type="Proteomes" id="UP000251314">
    <property type="component" value="Unassembled WGS sequence"/>
</dbReference>
<sequence>MNHSIARKPCAKPKKVSQSFSAVWYEWFTDEPHVYAFRPVQKTTLYEFRHTAEYMMLFLTSEFALDAAPPVFKSEVLSLGGKTQENMRDFLKTNGSTAAAGTVLKALPKFHKAGKLIGHIAQFHDRVEREEVVDPTSPAALPRCIRFKPVER</sequence>